<dbReference type="RefSeq" id="WP_073353408.1">
    <property type="nucleotide sequence ID" value="NZ_FQUZ01000001.1"/>
</dbReference>
<dbReference type="Proteomes" id="UP000184327">
    <property type="component" value="Unassembled WGS sequence"/>
</dbReference>
<dbReference type="InterPro" id="IPR051260">
    <property type="entry name" value="Diverse_substr_monoxygenases"/>
</dbReference>
<dbReference type="InterPro" id="IPR036661">
    <property type="entry name" value="Luciferase-like_sf"/>
</dbReference>
<keyword evidence="4 8" id="KW-0503">Monooxygenase</keyword>
<feature type="binding site" evidence="6">
    <location>
        <position position="57"/>
    </location>
    <ligand>
        <name>FMN</name>
        <dbReference type="ChEBI" id="CHEBI:58210"/>
    </ligand>
</feature>
<reference evidence="8 9" key="1">
    <citation type="submission" date="2016-11" db="EMBL/GenBank/DDBJ databases">
        <authorList>
            <person name="Jaros S."/>
            <person name="Januszkiewicz K."/>
            <person name="Wedrychowicz H."/>
        </authorList>
    </citation>
    <scope>NUCLEOTIDE SEQUENCE [LARGE SCALE GENOMIC DNA]</scope>
    <source>
        <strain evidence="8 9">DSM 16112</strain>
    </source>
</reference>
<dbReference type="Gene3D" id="3.20.20.30">
    <property type="entry name" value="Luciferase-like domain"/>
    <property type="match status" value="1"/>
</dbReference>
<dbReference type="PIRSF" id="PIRSF000337">
    <property type="entry name" value="NTA_MOA"/>
    <property type="match status" value="1"/>
</dbReference>
<evidence type="ECO:0000259" key="7">
    <source>
        <dbReference type="Pfam" id="PF00296"/>
    </source>
</evidence>
<dbReference type="GO" id="GO:0004497">
    <property type="term" value="F:monooxygenase activity"/>
    <property type="evidence" value="ECO:0007669"/>
    <property type="project" value="UniProtKB-KW"/>
</dbReference>
<dbReference type="AlphaFoldDB" id="A0A1M4SL73"/>
<feature type="binding site" evidence="6">
    <location>
        <position position="212"/>
    </location>
    <ligand>
        <name>FMN</name>
        <dbReference type="ChEBI" id="CHEBI:58210"/>
    </ligand>
</feature>
<dbReference type="EMBL" id="FQUZ01000001">
    <property type="protein sequence ID" value="SHE32956.1"/>
    <property type="molecule type" value="Genomic_DNA"/>
</dbReference>
<proteinExistence type="inferred from homology"/>
<dbReference type="PANTHER" id="PTHR30011:SF16">
    <property type="entry name" value="C2H2 FINGER DOMAIN TRANSCRIPTION FACTOR (EUROFUNG)-RELATED"/>
    <property type="match status" value="1"/>
</dbReference>
<evidence type="ECO:0000256" key="6">
    <source>
        <dbReference type="PIRSR" id="PIRSR000337-1"/>
    </source>
</evidence>
<gene>
    <name evidence="8" type="ORF">SAMN02745117_00146</name>
</gene>
<evidence type="ECO:0000256" key="4">
    <source>
        <dbReference type="ARBA" id="ARBA00023033"/>
    </source>
</evidence>
<dbReference type="InterPro" id="IPR011251">
    <property type="entry name" value="Luciferase-like_dom"/>
</dbReference>
<feature type="domain" description="Luciferase-like" evidence="7">
    <location>
        <begin position="34"/>
        <end position="375"/>
    </location>
</feature>
<dbReference type="GO" id="GO:0016705">
    <property type="term" value="F:oxidoreductase activity, acting on paired donors, with incorporation or reduction of molecular oxygen"/>
    <property type="evidence" value="ECO:0007669"/>
    <property type="project" value="InterPro"/>
</dbReference>
<evidence type="ECO:0000313" key="9">
    <source>
        <dbReference type="Proteomes" id="UP000184327"/>
    </source>
</evidence>
<accession>A0A1M4SL73</accession>
<evidence type="ECO:0000256" key="1">
    <source>
        <dbReference type="ARBA" id="ARBA00022630"/>
    </source>
</evidence>
<keyword evidence="2 6" id="KW-0288">FMN</keyword>
<evidence type="ECO:0000313" key="8">
    <source>
        <dbReference type="EMBL" id="SHE32956.1"/>
    </source>
</evidence>
<keyword evidence="1 6" id="KW-0285">Flavoprotein</keyword>
<sequence length="419" mass="46514">MTQRWIELNAWLNSSGDAPDSWLRPGRDPARIFTLEHYVHAARVAHRGVFGNVFTSDRPQLVIGENQRPEHTLDPFVLFASVLAQVPDIGGIITASTTYNEPYTLARQIQSLHLLSGGRIAWNIVTSWNPAIAANYSNQPLPDRESRYARAEEFVEVVLRLWESWRFEWDGSAGHGQPQPINHRGAHFHVAGPLNVPATPWGRPRLVQAGGSDAGIALAARHADAVYAPSSSLQATQALRQRLRGAARAIGRAENHLPQLVPVLIPILTDSEAKADVLKKEWLQALADDPQALQQQAELAAEQLGVRHRDFDRPLQAEDFGDPTGSIIPIGSLQARCQRALDEQLSLRDLVQHEALPGLIGTPEQIAHHIVQWFRAEAVDGFTIIPRYLPDDLEVFVDTVIPLLQESGHYPRSYVQRVG</sequence>
<dbReference type="InterPro" id="IPR016215">
    <property type="entry name" value="NTA_MOA"/>
</dbReference>
<evidence type="ECO:0000256" key="2">
    <source>
        <dbReference type="ARBA" id="ARBA00022643"/>
    </source>
</evidence>
<dbReference type="Pfam" id="PF00296">
    <property type="entry name" value="Bac_luciferase"/>
    <property type="match status" value="1"/>
</dbReference>
<dbReference type="PANTHER" id="PTHR30011">
    <property type="entry name" value="ALKANESULFONATE MONOOXYGENASE-RELATED"/>
    <property type="match status" value="1"/>
</dbReference>
<evidence type="ECO:0000256" key="3">
    <source>
        <dbReference type="ARBA" id="ARBA00023002"/>
    </source>
</evidence>
<organism evidence="8 9">
    <name type="scientific">Lampropedia hyalina DSM 16112</name>
    <dbReference type="NCBI Taxonomy" id="1122156"/>
    <lineage>
        <taxon>Bacteria</taxon>
        <taxon>Pseudomonadati</taxon>
        <taxon>Pseudomonadota</taxon>
        <taxon>Betaproteobacteria</taxon>
        <taxon>Burkholderiales</taxon>
        <taxon>Comamonadaceae</taxon>
        <taxon>Lampropedia</taxon>
    </lineage>
</organism>
<keyword evidence="9" id="KW-1185">Reference proteome</keyword>
<feature type="binding site" evidence="6">
    <location>
        <position position="94"/>
    </location>
    <ligand>
        <name>FMN</name>
        <dbReference type="ChEBI" id="CHEBI:58210"/>
    </ligand>
</feature>
<dbReference type="SUPFAM" id="SSF51679">
    <property type="entry name" value="Bacterial luciferase-like"/>
    <property type="match status" value="1"/>
</dbReference>
<protein>
    <submittedName>
        <fullName evidence="8">FMN-dependent oxidoreductase, nitrilotriacetate monooxygenase family</fullName>
    </submittedName>
</protein>
<dbReference type="OrthoDB" id="4505903at2"/>
<dbReference type="NCBIfam" id="TIGR03860">
    <property type="entry name" value="FMN_nitrolo"/>
    <property type="match status" value="1"/>
</dbReference>
<keyword evidence="3" id="KW-0560">Oxidoreductase</keyword>
<comment type="similarity">
    <text evidence="5">Belongs to the NtaA/SnaA/DszA monooxygenase family.</text>
</comment>
<dbReference type="STRING" id="1122156.SAMN02745117_00146"/>
<name>A0A1M4SL73_9BURK</name>
<evidence type="ECO:0000256" key="5">
    <source>
        <dbReference type="ARBA" id="ARBA00033748"/>
    </source>
</evidence>
<feature type="binding site" evidence="6">
    <location>
        <position position="148"/>
    </location>
    <ligand>
        <name>FMN</name>
        <dbReference type="ChEBI" id="CHEBI:58210"/>
    </ligand>
</feature>